<dbReference type="AlphaFoldDB" id="G0N1B1"/>
<evidence type="ECO:0000313" key="2">
    <source>
        <dbReference type="EMBL" id="EGT49922.1"/>
    </source>
</evidence>
<organism evidence="3">
    <name type="scientific">Caenorhabditis brenneri</name>
    <name type="common">Nematode worm</name>
    <dbReference type="NCBI Taxonomy" id="135651"/>
    <lineage>
        <taxon>Eukaryota</taxon>
        <taxon>Metazoa</taxon>
        <taxon>Ecdysozoa</taxon>
        <taxon>Nematoda</taxon>
        <taxon>Chromadorea</taxon>
        <taxon>Rhabditida</taxon>
        <taxon>Rhabditina</taxon>
        <taxon>Rhabditomorpha</taxon>
        <taxon>Rhabditoidea</taxon>
        <taxon>Rhabditidae</taxon>
        <taxon>Peloderinae</taxon>
        <taxon>Caenorhabditis</taxon>
    </lineage>
</organism>
<keyword evidence="1" id="KW-0812">Transmembrane</keyword>
<keyword evidence="1" id="KW-0472">Membrane</keyword>
<feature type="transmembrane region" description="Helical" evidence="1">
    <location>
        <begin position="21"/>
        <end position="43"/>
    </location>
</feature>
<sequence>MDTIKQRVSNAYNERYTELMSGIMAFFIIVWGVLWVAAVNSVYINPTAPRDLDYLTVICLLGWFASTMLSFFAIEYWLRTPQVRRPYDEDRDRYGNGLPLYERGPLVAAPPAAQN</sequence>
<protein>
    <submittedName>
        <fullName evidence="2">Uncharacterized protein</fullName>
    </submittedName>
</protein>
<reference evidence="3" key="1">
    <citation type="submission" date="2011-07" db="EMBL/GenBank/DDBJ databases">
        <authorList>
            <consortium name="Caenorhabditis brenneri Sequencing and Analysis Consortium"/>
            <person name="Wilson R.K."/>
        </authorList>
    </citation>
    <scope>NUCLEOTIDE SEQUENCE [LARGE SCALE GENOMIC DNA]</scope>
    <source>
        <strain evidence="3">PB2801</strain>
    </source>
</reference>
<keyword evidence="3" id="KW-1185">Reference proteome</keyword>
<accession>G0N1B1</accession>
<dbReference type="InParanoid" id="G0N1B1"/>
<name>G0N1B1_CAEBE</name>
<dbReference type="EMBL" id="GL379826">
    <property type="protein sequence ID" value="EGT49922.1"/>
    <property type="molecule type" value="Genomic_DNA"/>
</dbReference>
<gene>
    <name evidence="2" type="ORF">CAEBREN_14835</name>
</gene>
<dbReference type="Proteomes" id="UP000008068">
    <property type="component" value="Unassembled WGS sequence"/>
</dbReference>
<proteinExistence type="predicted"/>
<dbReference type="HOGENOM" id="CLU_2148054_0_0_1"/>
<evidence type="ECO:0000313" key="3">
    <source>
        <dbReference type="Proteomes" id="UP000008068"/>
    </source>
</evidence>
<keyword evidence="1" id="KW-1133">Transmembrane helix</keyword>
<feature type="transmembrane region" description="Helical" evidence="1">
    <location>
        <begin position="55"/>
        <end position="78"/>
    </location>
</feature>
<evidence type="ECO:0000256" key="1">
    <source>
        <dbReference type="SAM" id="Phobius"/>
    </source>
</evidence>